<organism evidence="1">
    <name type="scientific">marine sediment metagenome</name>
    <dbReference type="NCBI Taxonomy" id="412755"/>
    <lineage>
        <taxon>unclassified sequences</taxon>
        <taxon>metagenomes</taxon>
        <taxon>ecological metagenomes</taxon>
    </lineage>
</organism>
<feature type="non-terminal residue" evidence="1">
    <location>
        <position position="161"/>
    </location>
</feature>
<accession>X1GKG6</accession>
<dbReference type="AlphaFoldDB" id="X1GKG6"/>
<dbReference type="EMBL" id="BARU01021183">
    <property type="protein sequence ID" value="GAH57677.1"/>
    <property type="molecule type" value="Genomic_DNA"/>
</dbReference>
<reference evidence="1" key="1">
    <citation type="journal article" date="2014" name="Front. Microbiol.">
        <title>High frequency of phylogenetically diverse reductive dehalogenase-homologous genes in deep subseafloor sedimentary metagenomes.</title>
        <authorList>
            <person name="Kawai M."/>
            <person name="Futagami T."/>
            <person name="Toyoda A."/>
            <person name="Takaki Y."/>
            <person name="Nishi S."/>
            <person name="Hori S."/>
            <person name="Arai W."/>
            <person name="Tsubouchi T."/>
            <person name="Morono Y."/>
            <person name="Uchiyama I."/>
            <person name="Ito T."/>
            <person name="Fujiyama A."/>
            <person name="Inagaki F."/>
            <person name="Takami H."/>
        </authorList>
    </citation>
    <scope>NUCLEOTIDE SEQUENCE</scope>
    <source>
        <strain evidence="1">Expedition CK06-06</strain>
    </source>
</reference>
<sequence length="161" mass="17614">MTHAATEHDFNRISETALGDADLKVQLIKYFKTDKLSLPSKSELVASTCDVIMWAVMQARHGYVRNPKQLVCVISASERANALAVWGGTGHDWIVISEGLMKILHAAADDMGDRVAAAFPELFESRLGQSLVDIPPLKGGFRSTLGSFLYFAGISYFVGHE</sequence>
<gene>
    <name evidence="1" type="ORF">S03H2_34689</name>
</gene>
<name>X1GKG6_9ZZZZ</name>
<proteinExistence type="predicted"/>
<evidence type="ECO:0000313" key="1">
    <source>
        <dbReference type="EMBL" id="GAH57677.1"/>
    </source>
</evidence>
<comment type="caution">
    <text evidence="1">The sequence shown here is derived from an EMBL/GenBank/DDBJ whole genome shotgun (WGS) entry which is preliminary data.</text>
</comment>
<protein>
    <submittedName>
        <fullName evidence="1">Uncharacterized protein</fullName>
    </submittedName>
</protein>